<name>A0A6J4QRR5_9PSEU</name>
<dbReference type="AlphaFoldDB" id="A0A6J4QRR5"/>
<feature type="compositionally biased region" description="Low complexity" evidence="1">
    <location>
        <begin position="114"/>
        <end position="125"/>
    </location>
</feature>
<proteinExistence type="predicted"/>
<protein>
    <submittedName>
        <fullName evidence="2">Uncharacterized protein YjqA</fullName>
    </submittedName>
</protein>
<reference evidence="2" key="1">
    <citation type="submission" date="2020-02" db="EMBL/GenBank/DDBJ databases">
        <authorList>
            <person name="Meier V. D."/>
        </authorList>
    </citation>
    <scope>NUCLEOTIDE SEQUENCE</scope>
    <source>
        <strain evidence="2">AVDCRST_MAG66</strain>
    </source>
</reference>
<evidence type="ECO:0000313" key="2">
    <source>
        <dbReference type="EMBL" id="CAA9450093.1"/>
    </source>
</evidence>
<sequence>ELPRRHHGQRLPTGPRSGGPRVRAAARPGRAGARGLPAGARRVPVHRPPADPGGQAGRDGSQGRVPHRPVPQHHALQRGDRRHVRPRRRAQDLAVRVRRPDREAVRQGRGRLRGAGAAQPLRRRV</sequence>
<feature type="non-terminal residue" evidence="2">
    <location>
        <position position="1"/>
    </location>
</feature>
<evidence type="ECO:0000256" key="1">
    <source>
        <dbReference type="SAM" id="MobiDB-lite"/>
    </source>
</evidence>
<accession>A0A6J4QRR5</accession>
<feature type="compositionally biased region" description="Low complexity" evidence="1">
    <location>
        <begin position="14"/>
        <end position="42"/>
    </location>
</feature>
<feature type="region of interest" description="Disordered" evidence="1">
    <location>
        <begin position="1"/>
        <end position="125"/>
    </location>
</feature>
<gene>
    <name evidence="2" type="ORF">AVDCRST_MAG66-4789</name>
</gene>
<organism evidence="2">
    <name type="scientific">uncultured Pseudonocardia sp</name>
    <dbReference type="NCBI Taxonomy" id="211455"/>
    <lineage>
        <taxon>Bacteria</taxon>
        <taxon>Bacillati</taxon>
        <taxon>Actinomycetota</taxon>
        <taxon>Actinomycetes</taxon>
        <taxon>Pseudonocardiales</taxon>
        <taxon>Pseudonocardiaceae</taxon>
        <taxon>Pseudonocardia</taxon>
        <taxon>environmental samples</taxon>
    </lineage>
</organism>
<dbReference type="EMBL" id="CADCUS010000646">
    <property type="protein sequence ID" value="CAA9450093.1"/>
    <property type="molecule type" value="Genomic_DNA"/>
</dbReference>
<feature type="non-terminal residue" evidence="2">
    <location>
        <position position="125"/>
    </location>
</feature>